<evidence type="ECO:0000256" key="4">
    <source>
        <dbReference type="ARBA" id="ARBA00022723"/>
    </source>
</evidence>
<dbReference type="SMART" id="SM00849">
    <property type="entry name" value="Lactamase_B"/>
    <property type="match status" value="1"/>
</dbReference>
<proteinExistence type="inferred from homology"/>
<dbReference type="SUPFAM" id="SSF56281">
    <property type="entry name" value="Metallo-hydrolase/oxidoreductase"/>
    <property type="match status" value="2"/>
</dbReference>
<evidence type="ECO:0000256" key="12">
    <source>
        <dbReference type="ARBA" id="ARBA00065219"/>
    </source>
</evidence>
<evidence type="ECO:0000256" key="9">
    <source>
        <dbReference type="ARBA" id="ARBA00023004"/>
    </source>
</evidence>
<name>A0A3N0Y5V7_ANAGA</name>
<dbReference type="Gene3D" id="3.60.15.10">
    <property type="entry name" value="Ribonuclease Z/Hydroxyacylglutathione hydrolase-like"/>
    <property type="match status" value="2"/>
</dbReference>
<reference evidence="17 18" key="1">
    <citation type="submission" date="2018-10" db="EMBL/GenBank/DDBJ databases">
        <title>Genome assembly for a Yunnan-Guizhou Plateau 3E fish, Anabarilius grahami (Regan), and its evolutionary and genetic applications.</title>
        <authorList>
            <person name="Jiang W."/>
        </authorList>
    </citation>
    <scope>NUCLEOTIDE SEQUENCE [LARGE SCALE GENOMIC DNA]</scope>
    <source>
        <strain evidence="17">AG-KIZ</strain>
        <tissue evidence="17">Muscle</tissue>
    </source>
</reference>
<keyword evidence="6 17" id="KW-0223">Dioxygenase</keyword>
<gene>
    <name evidence="17" type="ORF">DPX16_6869</name>
</gene>
<dbReference type="GO" id="GO:0050313">
    <property type="term" value="F:sulfur dioxygenase activity"/>
    <property type="evidence" value="ECO:0007669"/>
    <property type="project" value="UniProtKB-EC"/>
</dbReference>
<evidence type="ECO:0000256" key="15">
    <source>
        <dbReference type="ARBA" id="ARBA00077964"/>
    </source>
</evidence>
<keyword evidence="5" id="KW-0809">Transit peptide</keyword>
<dbReference type="PANTHER" id="PTHR43084:SF1">
    <property type="entry name" value="PERSULFIDE DIOXYGENASE ETHE1, MITOCHONDRIAL"/>
    <property type="match status" value="1"/>
</dbReference>
<evidence type="ECO:0000256" key="5">
    <source>
        <dbReference type="ARBA" id="ARBA00022946"/>
    </source>
</evidence>
<accession>A0A3N0Y5V7</accession>
<dbReference type="OrthoDB" id="449487at2759"/>
<evidence type="ECO:0000256" key="13">
    <source>
        <dbReference type="ARBA" id="ARBA00066686"/>
    </source>
</evidence>
<evidence type="ECO:0000256" key="1">
    <source>
        <dbReference type="ARBA" id="ARBA00001954"/>
    </source>
</evidence>
<evidence type="ECO:0000256" key="14">
    <source>
        <dbReference type="ARBA" id="ARBA00067300"/>
    </source>
</evidence>
<evidence type="ECO:0000256" key="10">
    <source>
        <dbReference type="ARBA" id="ARBA00023128"/>
    </source>
</evidence>
<comment type="similarity">
    <text evidence="3">Belongs to the metallo-beta-lactamase superfamily. Glyoxalase II family.</text>
</comment>
<feature type="domain" description="Metallo-beta-lactamase" evidence="16">
    <location>
        <begin position="109"/>
        <end position="270"/>
    </location>
</feature>
<dbReference type="Pfam" id="PF00753">
    <property type="entry name" value="Lactamase_B"/>
    <property type="match status" value="1"/>
</dbReference>
<comment type="subcellular location">
    <subcellularLocation>
        <location evidence="2">Mitochondrion</location>
    </subcellularLocation>
</comment>
<evidence type="ECO:0000256" key="8">
    <source>
        <dbReference type="ARBA" id="ARBA00023002"/>
    </source>
</evidence>
<evidence type="ECO:0000256" key="2">
    <source>
        <dbReference type="ARBA" id="ARBA00004173"/>
    </source>
</evidence>
<comment type="cofactor">
    <cofactor evidence="1">
        <name>Fe(2+)</name>
        <dbReference type="ChEBI" id="CHEBI:29033"/>
    </cofactor>
</comment>
<keyword evidence="7" id="KW-0007">Acetylation</keyword>
<dbReference type="GO" id="GO:0005739">
    <property type="term" value="C:mitochondrion"/>
    <property type="evidence" value="ECO:0007669"/>
    <property type="project" value="UniProtKB-SubCell"/>
</dbReference>
<dbReference type="GO" id="GO:0070813">
    <property type="term" value="P:hydrogen sulfide metabolic process"/>
    <property type="evidence" value="ECO:0007669"/>
    <property type="project" value="TreeGrafter"/>
</dbReference>
<dbReference type="EMBL" id="RJVU01051648">
    <property type="protein sequence ID" value="ROL41471.1"/>
    <property type="molecule type" value="Genomic_DNA"/>
</dbReference>
<evidence type="ECO:0000259" key="16">
    <source>
        <dbReference type="SMART" id="SM00849"/>
    </source>
</evidence>
<protein>
    <recommendedName>
        <fullName evidence="14">Persulfide dioxygenase ETHE1, mitochondrial</fullName>
        <ecNumber evidence="13">1.13.11.18</ecNumber>
    </recommendedName>
    <alternativeName>
        <fullName evidence="15">Sulfur dioxygenase ETHE1</fullName>
    </alternativeName>
</protein>
<comment type="caution">
    <text evidence="17">The sequence shown here is derived from an EMBL/GenBank/DDBJ whole genome shotgun (WGS) entry which is preliminary data.</text>
</comment>
<evidence type="ECO:0000313" key="18">
    <source>
        <dbReference type="Proteomes" id="UP000281406"/>
    </source>
</evidence>
<keyword evidence="10" id="KW-0496">Mitochondrion</keyword>
<evidence type="ECO:0000256" key="6">
    <source>
        <dbReference type="ARBA" id="ARBA00022964"/>
    </source>
</evidence>
<evidence type="ECO:0000256" key="11">
    <source>
        <dbReference type="ARBA" id="ARBA00050990"/>
    </source>
</evidence>
<dbReference type="InterPro" id="IPR001279">
    <property type="entry name" value="Metallo-B-lactamas"/>
</dbReference>
<dbReference type="Proteomes" id="UP000281406">
    <property type="component" value="Unassembled WGS sequence"/>
</dbReference>
<evidence type="ECO:0000256" key="3">
    <source>
        <dbReference type="ARBA" id="ARBA00006759"/>
    </source>
</evidence>
<keyword evidence="18" id="KW-1185">Reference proteome</keyword>
<dbReference type="InterPro" id="IPR036866">
    <property type="entry name" value="RibonucZ/Hydroxyglut_hydro"/>
</dbReference>
<dbReference type="EC" id="1.13.11.18" evidence="13"/>
<keyword evidence="4" id="KW-0479">Metal-binding</keyword>
<comment type="subunit">
    <text evidence="12">Homodimer. Monomer. Interacts with TST. May interact with RELA.</text>
</comment>
<dbReference type="AlphaFoldDB" id="A0A3N0Y5V7"/>
<evidence type="ECO:0000256" key="7">
    <source>
        <dbReference type="ARBA" id="ARBA00022990"/>
    </source>
</evidence>
<dbReference type="InterPro" id="IPR051682">
    <property type="entry name" value="Mito_Persulfide_Diox"/>
</dbReference>
<dbReference type="PANTHER" id="PTHR43084">
    <property type="entry name" value="PERSULFIDE DIOXYGENASE ETHE1"/>
    <property type="match status" value="1"/>
</dbReference>
<keyword evidence="9" id="KW-0408">Iron</keyword>
<evidence type="ECO:0000313" key="17">
    <source>
        <dbReference type="EMBL" id="ROL41471.1"/>
    </source>
</evidence>
<dbReference type="FunFam" id="3.60.15.10:FF:000013">
    <property type="entry name" value="Persulfide dioxygenase ETHE1, mitochondrial"/>
    <property type="match status" value="1"/>
</dbReference>
<organism evidence="17 18">
    <name type="scientific">Anabarilius grahami</name>
    <name type="common">Kanglang fish</name>
    <name type="synonym">Barilius grahami</name>
    <dbReference type="NCBI Taxonomy" id="495550"/>
    <lineage>
        <taxon>Eukaryota</taxon>
        <taxon>Metazoa</taxon>
        <taxon>Chordata</taxon>
        <taxon>Craniata</taxon>
        <taxon>Vertebrata</taxon>
        <taxon>Euteleostomi</taxon>
        <taxon>Actinopterygii</taxon>
        <taxon>Neopterygii</taxon>
        <taxon>Teleostei</taxon>
        <taxon>Ostariophysi</taxon>
        <taxon>Cypriniformes</taxon>
        <taxon>Xenocyprididae</taxon>
        <taxon>Xenocypridinae</taxon>
        <taxon>Xenocypridinae incertae sedis</taxon>
        <taxon>Anabarilius</taxon>
    </lineage>
</organism>
<dbReference type="GO" id="GO:0046872">
    <property type="term" value="F:metal ion binding"/>
    <property type="evidence" value="ECO:0007669"/>
    <property type="project" value="UniProtKB-KW"/>
</dbReference>
<dbReference type="GO" id="GO:0006749">
    <property type="term" value="P:glutathione metabolic process"/>
    <property type="evidence" value="ECO:0007669"/>
    <property type="project" value="InterPro"/>
</dbReference>
<dbReference type="CDD" id="cd07724">
    <property type="entry name" value="POD-like_MBL-fold"/>
    <property type="match status" value="1"/>
</dbReference>
<comment type="catalytic activity">
    <reaction evidence="11">
        <text>S-sulfanylglutathione + O2 + H2O = sulfite + glutathione + 2 H(+)</text>
        <dbReference type="Rhea" id="RHEA:12981"/>
        <dbReference type="ChEBI" id="CHEBI:15377"/>
        <dbReference type="ChEBI" id="CHEBI:15378"/>
        <dbReference type="ChEBI" id="CHEBI:15379"/>
        <dbReference type="ChEBI" id="CHEBI:17359"/>
        <dbReference type="ChEBI" id="CHEBI:57925"/>
        <dbReference type="ChEBI" id="CHEBI:58905"/>
        <dbReference type="EC" id="1.13.11.18"/>
    </reaction>
</comment>
<sequence>MSAALLNRLKPAASSAIRLWSCRAPVIDNRSAALSHRRPPSVRFYSGLMESGAPLFRQLFESESSTYTYLLADTDTREAVLIDPVLETVERDLKLINELGLKLKVAESSTYTYLLADTDTREAVLIDPVLETVERDLKLINELGLKLKVAVNTHCHADHITGTGLLKKKVFGLKSCISKHSGAAADIQLSEGDRITFGKHCLTVRETPGHTDGCVTYVTGDQRMAFTGDALLIRGCGRTDFQQGCPKRLYESVHKKIFTLPGHCFIYPAHDYKGQTVSTVDEENKFNPRLTKTLDEFVNIMNNLNLPKPKKIVCNKSLTAAAERTHRVTL</sequence>
<keyword evidence="8" id="KW-0560">Oxidoreductase</keyword>
<dbReference type="InterPro" id="IPR044528">
    <property type="entry name" value="POD-like_MBL-fold"/>
</dbReference>